<dbReference type="RefSeq" id="WP_166937118.1">
    <property type="nucleotide sequence ID" value="NZ_BAAADD010000010.1"/>
</dbReference>
<feature type="transmembrane region" description="Helical" evidence="2">
    <location>
        <begin position="143"/>
        <end position="168"/>
    </location>
</feature>
<evidence type="ECO:0000313" key="4">
    <source>
        <dbReference type="Proteomes" id="UP001499951"/>
    </source>
</evidence>
<accession>A0ABN1F6K2</accession>
<evidence type="ECO:0000256" key="2">
    <source>
        <dbReference type="SAM" id="Phobius"/>
    </source>
</evidence>
<dbReference type="EMBL" id="BAAADD010000010">
    <property type="protein sequence ID" value="GAA0583597.1"/>
    <property type="molecule type" value="Genomic_DNA"/>
</dbReference>
<proteinExistence type="predicted"/>
<reference evidence="3 4" key="1">
    <citation type="journal article" date="2019" name="Int. J. Syst. Evol. Microbiol.">
        <title>The Global Catalogue of Microorganisms (GCM) 10K type strain sequencing project: providing services to taxonomists for standard genome sequencing and annotation.</title>
        <authorList>
            <consortium name="The Broad Institute Genomics Platform"/>
            <consortium name="The Broad Institute Genome Sequencing Center for Infectious Disease"/>
            <person name="Wu L."/>
            <person name="Ma J."/>
        </authorList>
    </citation>
    <scope>NUCLEOTIDE SEQUENCE [LARGE SCALE GENOMIC DNA]</scope>
    <source>
        <strain evidence="3 4">JCM 15089</strain>
    </source>
</reference>
<name>A0ABN1F6K2_9PROT</name>
<feature type="region of interest" description="Disordered" evidence="1">
    <location>
        <begin position="1"/>
        <end position="23"/>
    </location>
</feature>
<comment type="caution">
    <text evidence="3">The sequence shown here is derived from an EMBL/GenBank/DDBJ whole genome shotgun (WGS) entry which is preliminary data.</text>
</comment>
<sequence>MTDGPEVLPNAVTPTPATQEPKASLAEDPAAAAFEALREEVALARRAVAGLAAERATIPDYSETLGQILKACTAAAWHFKKLGELLGLHLTPENIGRQIDDAAESARRANHAVLTGASAALQQATRDLNSYLQSARSAKSQRIWLVATGAACLITGMILWAVIAGLIVQSPPVDHRSPEAKAAAILGMEQTAAGEHLIQASAPALWNDIVLGNRIVVANRHALDACLKSTSKQRKRCVITMPAAER</sequence>
<protein>
    <submittedName>
        <fullName evidence="3">Uncharacterized protein</fullName>
    </submittedName>
</protein>
<organism evidence="3 4">
    <name type="scientific">Rhizomicrobium electricum</name>
    <dbReference type="NCBI Taxonomy" id="480070"/>
    <lineage>
        <taxon>Bacteria</taxon>
        <taxon>Pseudomonadati</taxon>
        <taxon>Pseudomonadota</taxon>
        <taxon>Alphaproteobacteria</taxon>
        <taxon>Micropepsales</taxon>
        <taxon>Micropepsaceae</taxon>
        <taxon>Rhizomicrobium</taxon>
    </lineage>
</organism>
<keyword evidence="4" id="KW-1185">Reference proteome</keyword>
<evidence type="ECO:0000313" key="3">
    <source>
        <dbReference type="EMBL" id="GAA0583597.1"/>
    </source>
</evidence>
<dbReference type="Pfam" id="PF19613">
    <property type="entry name" value="DUF6118"/>
    <property type="match status" value="1"/>
</dbReference>
<dbReference type="Proteomes" id="UP001499951">
    <property type="component" value="Unassembled WGS sequence"/>
</dbReference>
<evidence type="ECO:0000256" key="1">
    <source>
        <dbReference type="SAM" id="MobiDB-lite"/>
    </source>
</evidence>
<keyword evidence="2" id="KW-0472">Membrane</keyword>
<gene>
    <name evidence="3" type="ORF">GCM10008942_35670</name>
</gene>
<keyword evidence="2" id="KW-0812">Transmembrane</keyword>
<dbReference type="InterPro" id="IPR046121">
    <property type="entry name" value="DUF6118"/>
</dbReference>
<keyword evidence="2" id="KW-1133">Transmembrane helix</keyword>